<evidence type="ECO:0000313" key="4">
    <source>
        <dbReference type="Proteomes" id="UP000181981"/>
    </source>
</evidence>
<proteinExistence type="predicted"/>
<gene>
    <name evidence="1" type="ORF">FH5T_16260</name>
    <name evidence="2" type="ORF">SAMN05444285_12348</name>
</gene>
<evidence type="ECO:0000313" key="2">
    <source>
        <dbReference type="EMBL" id="SET78647.1"/>
    </source>
</evidence>
<dbReference type="KEGG" id="dori:FH5T_16260"/>
<dbReference type="EMBL" id="FOHT01000023">
    <property type="protein sequence ID" value="SET78647.1"/>
    <property type="molecule type" value="Genomic_DNA"/>
</dbReference>
<name>X5DNF4_9BACT</name>
<dbReference type="RefSeq" id="WP_038560712.1">
    <property type="nucleotide sequence ID" value="NZ_FOHT01000023.1"/>
</dbReference>
<evidence type="ECO:0000313" key="1">
    <source>
        <dbReference type="EMBL" id="AHW62157.1"/>
    </source>
</evidence>
<dbReference type="EMBL" id="CP007451">
    <property type="protein sequence ID" value="AHW62157.1"/>
    <property type="molecule type" value="Genomic_DNA"/>
</dbReference>
<dbReference type="Proteomes" id="UP000023772">
    <property type="component" value="Chromosome"/>
</dbReference>
<protein>
    <submittedName>
        <fullName evidence="2">Uncharacterized protein</fullName>
    </submittedName>
</protein>
<evidence type="ECO:0000313" key="3">
    <source>
        <dbReference type="Proteomes" id="UP000023772"/>
    </source>
</evidence>
<dbReference type="Proteomes" id="UP000181981">
    <property type="component" value="Unassembled WGS sequence"/>
</dbReference>
<dbReference type="HOGENOM" id="CLU_1243697_0_0_10"/>
<organism evidence="2 4">
    <name type="scientific">Draconibacterium orientale</name>
    <dbReference type="NCBI Taxonomy" id="1168034"/>
    <lineage>
        <taxon>Bacteria</taxon>
        <taxon>Pseudomonadati</taxon>
        <taxon>Bacteroidota</taxon>
        <taxon>Bacteroidia</taxon>
        <taxon>Marinilabiliales</taxon>
        <taxon>Prolixibacteraceae</taxon>
        <taxon>Draconibacterium</taxon>
    </lineage>
</organism>
<dbReference type="STRING" id="1168034.FH5T_16260"/>
<sequence>MRSVNNYEFWKSHLNWFIPFISELYPLTKFQLLQYEDILDWSRVAINQFITWDKESSDYFQTRIENAHVVEPRIVGYMDSNDHYIVRNINLISWNPEYHEAIQNNEIVKSKEIWKQIHFGHYKIPNNAEDKLTLLFNKFDCEINYDDNTFERFPIPTKLIEEDFESVDWERLSGYWGLWWSFELLQKFENYWVTEKLIENHTVFNYCLKDDLNDEFIEMVLN</sequence>
<keyword evidence="3" id="KW-1185">Reference proteome</keyword>
<reference evidence="2 4" key="2">
    <citation type="submission" date="2016-10" db="EMBL/GenBank/DDBJ databases">
        <authorList>
            <person name="de Groot N.N."/>
        </authorList>
    </citation>
    <scope>NUCLEOTIDE SEQUENCE [LARGE SCALE GENOMIC DNA]</scope>
    <source>
        <strain evidence="2 4">DSM 25947</strain>
    </source>
</reference>
<reference evidence="1 3" key="1">
    <citation type="submission" date="2014-03" db="EMBL/GenBank/DDBJ databases">
        <title>Complete genome sequence of a deeply braunched marine Bacteroidia bacterium Draconibacterium orientale type strain FH5T.</title>
        <authorList>
            <person name="Li X."/>
            <person name="Wang X."/>
            <person name="Xie Z."/>
            <person name="Du Z."/>
            <person name="Chen G."/>
        </authorList>
    </citation>
    <scope>NUCLEOTIDE SEQUENCE [LARGE SCALE GENOMIC DNA]</scope>
    <source>
        <strain evidence="1 3">FH5</strain>
    </source>
</reference>
<accession>X5DNF4</accession>
<dbReference type="AlphaFoldDB" id="X5DNF4"/>